<keyword evidence="1" id="KW-0472">Membrane</keyword>
<evidence type="ECO:0000256" key="1">
    <source>
        <dbReference type="SAM" id="Phobius"/>
    </source>
</evidence>
<evidence type="ECO:0000313" key="2">
    <source>
        <dbReference type="EMBL" id="NGZ89315.1"/>
    </source>
</evidence>
<proteinExistence type="predicted"/>
<keyword evidence="3" id="KW-1185">Reference proteome</keyword>
<dbReference type="InterPro" id="IPR005543">
    <property type="entry name" value="PASTA_dom"/>
</dbReference>
<protein>
    <submittedName>
        <fullName evidence="2">PASTA domain-containing protein</fullName>
    </submittedName>
</protein>
<dbReference type="EMBL" id="JAANAS010000035">
    <property type="protein sequence ID" value="NGZ89315.1"/>
    <property type="molecule type" value="Genomic_DNA"/>
</dbReference>
<comment type="caution">
    <text evidence="2">The sequence shown here is derived from an EMBL/GenBank/DDBJ whole genome shotgun (WGS) entry which is preliminary data.</text>
</comment>
<evidence type="ECO:0000313" key="3">
    <source>
        <dbReference type="Proteomes" id="UP000643701"/>
    </source>
</evidence>
<reference evidence="2" key="1">
    <citation type="submission" date="2020-03" db="EMBL/GenBank/DDBJ databases">
        <title>Psychroflexus Maritimus sp. nov., isolate from marine sediment.</title>
        <authorList>
            <person name="Zhong Y.-L."/>
        </authorList>
    </citation>
    <scope>NUCLEOTIDE SEQUENCE</scope>
    <source>
        <strain evidence="2">C1</strain>
    </source>
</reference>
<accession>A0A967DY11</accession>
<gene>
    <name evidence="2" type="ORF">G7034_03515</name>
</gene>
<name>A0A967DY11_9FLAO</name>
<dbReference type="CDD" id="cd06577">
    <property type="entry name" value="PASTA_pknB"/>
    <property type="match status" value="1"/>
</dbReference>
<feature type="transmembrane region" description="Helical" evidence="1">
    <location>
        <begin position="12"/>
        <end position="34"/>
    </location>
</feature>
<organism evidence="2 3">
    <name type="scientific">Psychroflexus maritimus</name>
    <dbReference type="NCBI Taxonomy" id="2714865"/>
    <lineage>
        <taxon>Bacteria</taxon>
        <taxon>Pseudomonadati</taxon>
        <taxon>Bacteroidota</taxon>
        <taxon>Flavobacteriia</taxon>
        <taxon>Flavobacteriales</taxon>
        <taxon>Flavobacteriaceae</taxon>
        <taxon>Psychroflexus</taxon>
    </lineage>
</organism>
<keyword evidence="1" id="KW-1133">Transmembrane helix</keyword>
<dbReference type="Proteomes" id="UP000643701">
    <property type="component" value="Unassembled WGS sequence"/>
</dbReference>
<sequence>MNFFKFIFSKTFLVQLILALIAMVLLVFLGLQWLKVSTNHQDYIEVPNLKKFDLDIVDKKLKEMDLRYEVLDSASYNPDFPPYSVIDHIPKVGTKVKKQRKIYLTLNPGDYAKVQIPDLFINRTLRQVEPSLKSMGLKVGEIIETPYFAKGIVLHLLHEEDTISPGDYITKNSVIDILVSDGSLDFNEKVVPEIKENLNEDLNKTLQNLEDTETN</sequence>
<dbReference type="AlphaFoldDB" id="A0A967DY11"/>
<keyword evidence="1" id="KW-0812">Transmembrane</keyword>
<dbReference type="Gene3D" id="3.30.10.20">
    <property type="match status" value="2"/>
</dbReference>